<sequence length="1255" mass="140742">MRQESTHGQYVAEPEHVSVHTVNTEGSSFTPPGDGGQQQNQPEPAGQPPALPPPVVPPPVMPPLAIPPVAYEQMFPAMMAHYMQHMAQLMPMFQPPPPPQPQPRIMDRVLKNLRVPDADRSELASQMFWKGAYDWWKRIDQDPHTPKPWTWDRFDRAFTKEYVPTGYREERRDQFVALKQEGMSLPELRQKFDYLSQYATSLVSTPEDRLNEFVKKLRPDLRPFAALIMTIDFNAAYDLIVKTEKSLDDLQATKKEDRATKDPRPAASTGPSGKSFGFGGKRYEKGSSSAPPPKRRKQFPADLIELPHKEFDIILGMDWLTEHRAVVDCSCRTVRLRAEDGSDVSLSGEVFPKTPEFISSLSARRLIRKKCEMFLCHVQDMRKESPRQPNIRTVCDFPDVFPEDLPGLPPPREVEFSINLIPGNNFVIASVQTARESELWSSCYDHLIRMSQESTHGQYVAEPEHVSVHTVNTEGSSFTPPGDGGQQQNQPEPAGQPPALPPPVVPPPVMPPLAIPPVAYEQMFPAMMAHYMQHMAQLMPMFQPPPPPQPQPRIVTFKTLFFFLLSVGNIFVIASVQTARESELWSSCYDHLISAVRPPPPRRTTAAFPSPEVRRPLPGSAPPTTVSHRRCPSPVAAAPCRRPIGAASRRRRRSSPVALPQPITVAEPPAAVSPSPEIRHHRRRIAAPPRRALDVASTAGVLPRRRLQRRQSLLIAVELPLRHCRRRPSPMRQESTHGQYVAEPEHVSVHTVNTEGSSFTPPGDGGQQQNQPEPAGQPPALPPPVVPPPVMPPLAIPPVAYEQMFPAMMAHYMQHMAQLMPMFQPPPPPQPQPRIMDRVLKNLRVPDADRSELASQMFWKGAYDWWKRIDQDPHTPKPWTWDRFDRAFTKEYVPTGYREERRDQFVALKQEGMSLPELRQKFDYLSQYATSLVSTPEDRLNEFVKKLRPDLRPFAALIMTIDFNAAYDLIVKTEKSLDDLQATKKEDRATKDPRPAASTGPSGKSFGFGGKRYEKGSSSAPPPKRNPTHVLPTNAVTLDESLSYEEEPVKILARVIMRWKKQPGRPKNLCELSTLISLTTNDSGNIFVIASVQTARESELWSSCYDHLISAVRPPPPRRTTAAFPSPEVRRPLSGSAPPTTVSNRRCPSPVAAAPRRRPIGAASRRRRRSSPVALPQPIAVAEPPAAVSPSPEICHHRRRIAAPPRRALDVASTAGVLPRRRLQHRQSLLIDVELPLRHCRRRPSPSPHPAAAPS</sequence>
<feature type="compositionally biased region" description="Pro residues" evidence="1">
    <location>
        <begin position="494"/>
        <end position="505"/>
    </location>
</feature>
<feature type="region of interest" description="Disordered" evidence="1">
    <location>
        <begin position="982"/>
        <end position="1030"/>
    </location>
</feature>
<feature type="compositionally biased region" description="Basic and acidic residues" evidence="1">
    <location>
        <begin position="982"/>
        <end position="994"/>
    </location>
</feature>
<feature type="domain" description="Retrotransposon gag" evidence="2">
    <location>
        <begin position="132"/>
        <end position="218"/>
    </location>
</feature>
<feature type="compositionally biased region" description="Low complexity" evidence="1">
    <location>
        <begin position="1145"/>
        <end position="1154"/>
    </location>
</feature>
<feature type="region of interest" description="Disordered" evidence="1">
    <location>
        <begin position="1"/>
        <end position="56"/>
    </location>
</feature>
<feature type="region of interest" description="Disordered" evidence="1">
    <location>
        <begin position="600"/>
        <end position="678"/>
    </location>
</feature>
<feature type="region of interest" description="Disordered" evidence="1">
    <location>
        <begin position="753"/>
        <end position="786"/>
    </location>
</feature>
<dbReference type="PANTHER" id="PTHR48148">
    <property type="entry name" value="KERATINOCYTE PROLINE-RICH PROTEIN"/>
    <property type="match status" value="1"/>
</dbReference>
<feature type="compositionally biased region" description="Pro residues" evidence="1">
    <location>
        <begin position="45"/>
        <end position="56"/>
    </location>
</feature>
<feature type="compositionally biased region" description="Basic and acidic residues" evidence="1">
    <location>
        <begin position="252"/>
        <end position="264"/>
    </location>
</feature>
<feature type="domain" description="Retrotransposon gag" evidence="2">
    <location>
        <begin position="862"/>
        <end position="948"/>
    </location>
</feature>
<evidence type="ECO:0000313" key="3">
    <source>
        <dbReference type="EMBL" id="VFR03539.1"/>
    </source>
</evidence>
<dbReference type="PANTHER" id="PTHR48148:SF3">
    <property type="entry name" value="KERATINOCYTE PROLINE-RICH PROTEIN"/>
    <property type="match status" value="1"/>
</dbReference>
<dbReference type="AlphaFoldDB" id="A0A484NST9"/>
<feature type="region of interest" description="Disordered" evidence="1">
    <location>
        <begin position="252"/>
        <end position="299"/>
    </location>
</feature>
<feature type="region of interest" description="Disordered" evidence="1">
    <location>
        <begin position="472"/>
        <end position="505"/>
    </location>
</feature>
<dbReference type="Gene3D" id="2.40.70.10">
    <property type="entry name" value="Acid Proteases"/>
    <property type="match status" value="1"/>
</dbReference>
<dbReference type="OrthoDB" id="2272416at2759"/>
<dbReference type="Pfam" id="PF03732">
    <property type="entry name" value="Retrotrans_gag"/>
    <property type="match status" value="2"/>
</dbReference>
<proteinExistence type="predicted"/>
<dbReference type="EMBL" id="OOIL02006888">
    <property type="protein sequence ID" value="VFR03539.1"/>
    <property type="molecule type" value="Genomic_DNA"/>
</dbReference>
<dbReference type="InterPro" id="IPR005162">
    <property type="entry name" value="Retrotrans_gag_dom"/>
</dbReference>
<name>A0A484NST9_9ASTE</name>
<dbReference type="InterPro" id="IPR021109">
    <property type="entry name" value="Peptidase_aspartic_dom_sf"/>
</dbReference>
<feature type="compositionally biased region" description="Low complexity" evidence="1">
    <location>
        <begin position="655"/>
        <end position="676"/>
    </location>
</feature>
<organism evidence="3 4">
    <name type="scientific">Cuscuta campestris</name>
    <dbReference type="NCBI Taxonomy" id="132261"/>
    <lineage>
        <taxon>Eukaryota</taxon>
        <taxon>Viridiplantae</taxon>
        <taxon>Streptophyta</taxon>
        <taxon>Embryophyta</taxon>
        <taxon>Tracheophyta</taxon>
        <taxon>Spermatophyta</taxon>
        <taxon>Magnoliopsida</taxon>
        <taxon>eudicotyledons</taxon>
        <taxon>Gunneridae</taxon>
        <taxon>Pentapetalae</taxon>
        <taxon>asterids</taxon>
        <taxon>lamiids</taxon>
        <taxon>Solanales</taxon>
        <taxon>Convolvulaceae</taxon>
        <taxon>Cuscuteae</taxon>
        <taxon>Cuscuta</taxon>
        <taxon>Cuscuta subgen. Grammica</taxon>
        <taxon>Cuscuta sect. Cleistogrammica</taxon>
    </lineage>
</organism>
<feature type="region of interest" description="Disordered" evidence="1">
    <location>
        <begin position="1116"/>
        <end position="1192"/>
    </location>
</feature>
<accession>A0A484NST9</accession>
<feature type="compositionally biased region" description="Polar residues" evidence="1">
    <location>
        <begin position="20"/>
        <end position="30"/>
    </location>
</feature>
<evidence type="ECO:0000313" key="4">
    <source>
        <dbReference type="Proteomes" id="UP000595140"/>
    </source>
</evidence>
<feature type="compositionally biased region" description="Basic residues" evidence="1">
    <location>
        <begin position="1155"/>
        <end position="1170"/>
    </location>
</feature>
<feature type="compositionally biased region" description="Low complexity" evidence="1">
    <location>
        <begin position="1171"/>
        <end position="1192"/>
    </location>
</feature>
<gene>
    <name evidence="3" type="ORF">CCAM_LOCUS45314</name>
</gene>
<protein>
    <recommendedName>
        <fullName evidence="2">Retrotransposon gag domain-containing protein</fullName>
    </recommendedName>
</protein>
<feature type="compositionally biased region" description="Pro residues" evidence="1">
    <location>
        <begin position="775"/>
        <end position="786"/>
    </location>
</feature>
<dbReference type="Proteomes" id="UP000595140">
    <property type="component" value="Unassembled WGS sequence"/>
</dbReference>
<dbReference type="Pfam" id="PF08284">
    <property type="entry name" value="RVP_2"/>
    <property type="match status" value="1"/>
</dbReference>
<evidence type="ECO:0000259" key="2">
    <source>
        <dbReference type="Pfam" id="PF03732"/>
    </source>
</evidence>
<reference evidence="3 4" key="1">
    <citation type="submission" date="2018-04" db="EMBL/GenBank/DDBJ databases">
        <authorList>
            <person name="Vogel A."/>
        </authorList>
    </citation>
    <scope>NUCLEOTIDE SEQUENCE [LARGE SCALE GENOMIC DNA]</scope>
</reference>
<keyword evidence="4" id="KW-1185">Reference proteome</keyword>
<evidence type="ECO:0000256" key="1">
    <source>
        <dbReference type="SAM" id="MobiDB-lite"/>
    </source>
</evidence>